<feature type="chain" id="PRO_5009297859" evidence="6">
    <location>
        <begin position="27"/>
        <end position="152"/>
    </location>
</feature>
<sequence length="152" mass="15855">MTRCVAATTAAALTCLSVIASPLAAAQTCGPDEAAAMRFALAQLPFEPLTGAKWDPVPVESNYDPCATLSSMLVTVEGATGSSPVQALMFHHGEYVGTGTAKARGFTSLDSAASNDDTVVLKYKTPDQPESSVRYQWQGDRVVMLDPAPSSA</sequence>
<organism evidence="7 8">
    <name type="scientific">Mycolicibacterium rutilum</name>
    <name type="common">Mycobacterium rutilum</name>
    <dbReference type="NCBI Taxonomy" id="370526"/>
    <lineage>
        <taxon>Bacteria</taxon>
        <taxon>Bacillati</taxon>
        <taxon>Actinomycetota</taxon>
        <taxon>Actinomycetes</taxon>
        <taxon>Mycobacteriales</taxon>
        <taxon>Mycobacteriaceae</taxon>
        <taxon>Mycolicibacterium</taxon>
    </lineage>
</organism>
<proteinExistence type="predicted"/>
<keyword evidence="5 7" id="KW-0449">Lipoprotein</keyword>
<keyword evidence="3" id="KW-0472">Membrane</keyword>
<dbReference type="AlphaFoldDB" id="A0A1H6IKG6"/>
<protein>
    <submittedName>
        <fullName evidence="7">LppP/LprE lipoprotein</fullName>
    </submittedName>
</protein>
<keyword evidence="2 6" id="KW-0732">Signal</keyword>
<evidence type="ECO:0000313" key="7">
    <source>
        <dbReference type="EMBL" id="SEH46883.1"/>
    </source>
</evidence>
<gene>
    <name evidence="7" type="ORF">SAMN04489835_0155</name>
</gene>
<evidence type="ECO:0000256" key="3">
    <source>
        <dbReference type="ARBA" id="ARBA00023136"/>
    </source>
</evidence>
<evidence type="ECO:0000256" key="1">
    <source>
        <dbReference type="ARBA" id="ARBA00022475"/>
    </source>
</evidence>
<keyword evidence="8" id="KW-1185">Reference proteome</keyword>
<keyword evidence="4" id="KW-0564">Palmitate</keyword>
<evidence type="ECO:0000256" key="6">
    <source>
        <dbReference type="SAM" id="SignalP"/>
    </source>
</evidence>
<reference evidence="8" key="1">
    <citation type="submission" date="2016-10" db="EMBL/GenBank/DDBJ databases">
        <authorList>
            <person name="Varghese N."/>
            <person name="Submissions S."/>
        </authorList>
    </citation>
    <scope>NUCLEOTIDE SEQUENCE [LARGE SCALE GENOMIC DNA]</scope>
    <source>
        <strain evidence="8">DSM 45405</strain>
    </source>
</reference>
<keyword evidence="1" id="KW-1003">Cell membrane</keyword>
<dbReference type="Pfam" id="PF14041">
    <property type="entry name" value="Lipoprotein_21"/>
    <property type="match status" value="1"/>
</dbReference>
<dbReference type="EMBL" id="LT629971">
    <property type="protein sequence ID" value="SEH46883.1"/>
    <property type="molecule type" value="Genomic_DNA"/>
</dbReference>
<evidence type="ECO:0000256" key="4">
    <source>
        <dbReference type="ARBA" id="ARBA00023139"/>
    </source>
</evidence>
<dbReference type="Proteomes" id="UP000182915">
    <property type="component" value="Chromosome I"/>
</dbReference>
<evidence type="ECO:0000313" key="8">
    <source>
        <dbReference type="Proteomes" id="UP000182915"/>
    </source>
</evidence>
<accession>A0A1H6IKG6</accession>
<name>A0A1H6IKG6_MYCRU</name>
<evidence type="ECO:0000256" key="5">
    <source>
        <dbReference type="ARBA" id="ARBA00023288"/>
    </source>
</evidence>
<dbReference type="STRING" id="370526.SAMN04489835_0155"/>
<dbReference type="InterPro" id="IPR025971">
    <property type="entry name" value="LppP/LprE"/>
</dbReference>
<evidence type="ECO:0000256" key="2">
    <source>
        <dbReference type="ARBA" id="ARBA00022729"/>
    </source>
</evidence>
<feature type="signal peptide" evidence="6">
    <location>
        <begin position="1"/>
        <end position="26"/>
    </location>
</feature>